<evidence type="ECO:0000313" key="3">
    <source>
        <dbReference type="EMBL" id="KAL3643616.1"/>
    </source>
</evidence>
<keyword evidence="2" id="KW-0472">Membrane</keyword>
<evidence type="ECO:0000256" key="1">
    <source>
        <dbReference type="SAM" id="MobiDB-lite"/>
    </source>
</evidence>
<sequence length="204" mass="23977">MDGWILTAGWIAGSWKAVNLTFKCTFLLFGFVIHLIGCARFWYHIPADPEVCRPVDSREPLPLALMMLILLSYDVKTLNIDDIRQQVELLTQRMYVVHMHRHDDDATVMDENPFGGPRIRSPEQRQIRSPGRPNPNNWWEQGFKMKIPQFDDSLKPEDFIDWLSHVEKILDFKEVPAERRVSLVTIRLHGRAQAWWQQLKKENT</sequence>
<comment type="caution">
    <text evidence="3">The sequence shown here is derived from an EMBL/GenBank/DDBJ whole genome shotgun (WGS) entry which is preliminary data.</text>
</comment>
<dbReference type="Proteomes" id="UP001632038">
    <property type="component" value="Unassembled WGS sequence"/>
</dbReference>
<dbReference type="AlphaFoldDB" id="A0ABD3DRY2"/>
<proteinExistence type="predicted"/>
<keyword evidence="2" id="KW-1133">Transmembrane helix</keyword>
<evidence type="ECO:0008006" key="5">
    <source>
        <dbReference type="Google" id="ProtNLM"/>
    </source>
</evidence>
<keyword evidence="2" id="KW-0812">Transmembrane</keyword>
<gene>
    <name evidence="3" type="ORF">CASFOL_014431</name>
</gene>
<evidence type="ECO:0000313" key="4">
    <source>
        <dbReference type="Proteomes" id="UP001632038"/>
    </source>
</evidence>
<protein>
    <recommendedName>
        <fullName evidence="5">Retrotransposon gag domain-containing protein</fullName>
    </recommendedName>
</protein>
<organism evidence="3 4">
    <name type="scientific">Castilleja foliolosa</name>
    <dbReference type="NCBI Taxonomy" id="1961234"/>
    <lineage>
        <taxon>Eukaryota</taxon>
        <taxon>Viridiplantae</taxon>
        <taxon>Streptophyta</taxon>
        <taxon>Embryophyta</taxon>
        <taxon>Tracheophyta</taxon>
        <taxon>Spermatophyta</taxon>
        <taxon>Magnoliopsida</taxon>
        <taxon>eudicotyledons</taxon>
        <taxon>Gunneridae</taxon>
        <taxon>Pentapetalae</taxon>
        <taxon>asterids</taxon>
        <taxon>lamiids</taxon>
        <taxon>Lamiales</taxon>
        <taxon>Orobanchaceae</taxon>
        <taxon>Pedicularideae</taxon>
        <taxon>Castillejinae</taxon>
        <taxon>Castilleja</taxon>
    </lineage>
</organism>
<reference evidence="4" key="1">
    <citation type="journal article" date="2024" name="IScience">
        <title>Strigolactones Initiate the Formation of Haustorium-like Structures in Castilleja.</title>
        <authorList>
            <person name="Buerger M."/>
            <person name="Peterson D."/>
            <person name="Chory J."/>
        </authorList>
    </citation>
    <scope>NUCLEOTIDE SEQUENCE [LARGE SCALE GENOMIC DNA]</scope>
</reference>
<name>A0ABD3DRY2_9LAMI</name>
<feature type="region of interest" description="Disordered" evidence="1">
    <location>
        <begin position="110"/>
        <end position="138"/>
    </location>
</feature>
<feature type="transmembrane region" description="Helical" evidence="2">
    <location>
        <begin position="20"/>
        <end position="43"/>
    </location>
</feature>
<dbReference type="EMBL" id="JAVIJP010000016">
    <property type="protein sequence ID" value="KAL3643616.1"/>
    <property type="molecule type" value="Genomic_DNA"/>
</dbReference>
<keyword evidence="4" id="KW-1185">Reference proteome</keyword>
<accession>A0ABD3DRY2</accession>
<evidence type="ECO:0000256" key="2">
    <source>
        <dbReference type="SAM" id="Phobius"/>
    </source>
</evidence>